<dbReference type="InterPro" id="IPR016024">
    <property type="entry name" value="ARM-type_fold"/>
</dbReference>
<protein>
    <submittedName>
        <fullName evidence="1">Uncharacterized protein</fullName>
    </submittedName>
</protein>
<sequence>SVLLRLLQSISLRRGLGALVEYNEKKIFDVKLKEVKVVLMTLITENTDIDEVIETVKQRHKESKLPDIEIVRLLWDALIDVVQWSSKNQQQNANSALRQ</sequence>
<dbReference type="PANTHER" id="PTHR14208">
    <property type="entry name" value="BASIC LEUCINE ZIPPER AND W2 DOMAIN-CONTAINING PROTEIN"/>
    <property type="match status" value="1"/>
</dbReference>
<organism evidence="1 2">
    <name type="scientific">Taxus chinensis</name>
    <name type="common">Chinese yew</name>
    <name type="synonym">Taxus wallichiana var. chinensis</name>
    <dbReference type="NCBI Taxonomy" id="29808"/>
    <lineage>
        <taxon>Eukaryota</taxon>
        <taxon>Viridiplantae</taxon>
        <taxon>Streptophyta</taxon>
        <taxon>Embryophyta</taxon>
        <taxon>Tracheophyta</taxon>
        <taxon>Spermatophyta</taxon>
        <taxon>Pinopsida</taxon>
        <taxon>Pinidae</taxon>
        <taxon>Conifers II</taxon>
        <taxon>Cupressales</taxon>
        <taxon>Taxaceae</taxon>
        <taxon>Taxus</taxon>
    </lineage>
</organism>
<evidence type="ECO:0000313" key="2">
    <source>
        <dbReference type="Proteomes" id="UP000824469"/>
    </source>
</evidence>
<dbReference type="GO" id="GO:0016020">
    <property type="term" value="C:membrane"/>
    <property type="evidence" value="ECO:0007669"/>
    <property type="project" value="TreeGrafter"/>
</dbReference>
<name>A0AA38FSQ5_TAXCH</name>
<dbReference type="PANTHER" id="PTHR14208:SF2">
    <property type="entry name" value="PROTEIN KRASAVIETZ"/>
    <property type="match status" value="1"/>
</dbReference>
<dbReference type="GO" id="GO:0005737">
    <property type="term" value="C:cytoplasm"/>
    <property type="evidence" value="ECO:0007669"/>
    <property type="project" value="TreeGrafter"/>
</dbReference>
<evidence type="ECO:0000313" key="1">
    <source>
        <dbReference type="EMBL" id="KAH9309962.1"/>
    </source>
</evidence>
<reference evidence="1 2" key="1">
    <citation type="journal article" date="2021" name="Nat. Plants">
        <title>The Taxus genome provides insights into paclitaxel biosynthesis.</title>
        <authorList>
            <person name="Xiong X."/>
            <person name="Gou J."/>
            <person name="Liao Q."/>
            <person name="Li Y."/>
            <person name="Zhou Q."/>
            <person name="Bi G."/>
            <person name="Li C."/>
            <person name="Du R."/>
            <person name="Wang X."/>
            <person name="Sun T."/>
            <person name="Guo L."/>
            <person name="Liang H."/>
            <person name="Lu P."/>
            <person name="Wu Y."/>
            <person name="Zhang Z."/>
            <person name="Ro D.K."/>
            <person name="Shang Y."/>
            <person name="Huang S."/>
            <person name="Yan J."/>
        </authorList>
    </citation>
    <scope>NUCLEOTIDE SEQUENCE [LARGE SCALE GENOMIC DNA]</scope>
    <source>
        <strain evidence="1">Ta-2019</strain>
    </source>
</reference>
<keyword evidence="2" id="KW-1185">Reference proteome</keyword>
<dbReference type="SUPFAM" id="SSF48371">
    <property type="entry name" value="ARM repeat"/>
    <property type="match status" value="1"/>
</dbReference>
<comment type="caution">
    <text evidence="1">The sequence shown here is derived from an EMBL/GenBank/DDBJ whole genome shotgun (WGS) entry which is preliminary data.</text>
</comment>
<feature type="non-terminal residue" evidence="1">
    <location>
        <position position="99"/>
    </location>
</feature>
<proteinExistence type="predicted"/>
<dbReference type="AlphaFoldDB" id="A0AA38FSQ5"/>
<dbReference type="Proteomes" id="UP000824469">
    <property type="component" value="Unassembled WGS sequence"/>
</dbReference>
<dbReference type="EMBL" id="JAHRHJ020000007">
    <property type="protein sequence ID" value="KAH9309962.1"/>
    <property type="molecule type" value="Genomic_DNA"/>
</dbReference>
<dbReference type="InterPro" id="IPR051245">
    <property type="entry name" value="eIF5-mimic_regulator"/>
</dbReference>
<accession>A0AA38FSQ5</accession>
<feature type="non-terminal residue" evidence="1">
    <location>
        <position position="1"/>
    </location>
</feature>
<gene>
    <name evidence="1" type="ORF">KI387_037873</name>
</gene>